<feature type="domain" description="Activator of Hsp90 ATPase homologue 1/2-like C-terminal" evidence="2">
    <location>
        <begin position="12"/>
        <end position="141"/>
    </location>
</feature>
<name>A0A7K1U6D0_9BACT</name>
<comment type="similarity">
    <text evidence="1">Belongs to the AHA1 family.</text>
</comment>
<protein>
    <submittedName>
        <fullName evidence="3">SRPBCC domain-containing protein</fullName>
    </submittedName>
</protein>
<evidence type="ECO:0000313" key="3">
    <source>
        <dbReference type="EMBL" id="MVT09918.1"/>
    </source>
</evidence>
<dbReference type="Proteomes" id="UP000461730">
    <property type="component" value="Unassembled WGS sequence"/>
</dbReference>
<keyword evidence="4" id="KW-1185">Reference proteome</keyword>
<dbReference type="InterPro" id="IPR013538">
    <property type="entry name" value="ASHA1/2-like_C"/>
</dbReference>
<accession>A0A7K1U6D0</accession>
<evidence type="ECO:0000256" key="1">
    <source>
        <dbReference type="ARBA" id="ARBA00006817"/>
    </source>
</evidence>
<dbReference type="RefSeq" id="WP_157307353.1">
    <property type="nucleotide sequence ID" value="NZ_WRXN01000006.1"/>
</dbReference>
<dbReference type="Pfam" id="PF08327">
    <property type="entry name" value="AHSA1"/>
    <property type="match status" value="1"/>
</dbReference>
<evidence type="ECO:0000313" key="4">
    <source>
        <dbReference type="Proteomes" id="UP000461730"/>
    </source>
</evidence>
<dbReference type="InterPro" id="IPR023393">
    <property type="entry name" value="START-like_dom_sf"/>
</dbReference>
<evidence type="ECO:0000259" key="2">
    <source>
        <dbReference type="Pfam" id="PF08327"/>
    </source>
</evidence>
<sequence>MVQQFEKTLIINASPSTVWNALTDPHLLRQWMGDPEMKIEVITDWKAGGPIVIKGFHHVVFENKGTVLQFIPNHLLKYDYLSSLSRLPDTPENRTILEFILTPAVDQTTLSLTISNFPTDSIFKHINLYWRSTIEILKKFIER</sequence>
<dbReference type="EMBL" id="WRXN01000006">
    <property type="protein sequence ID" value="MVT09918.1"/>
    <property type="molecule type" value="Genomic_DNA"/>
</dbReference>
<reference evidence="3 4" key="1">
    <citation type="submission" date="2019-12" db="EMBL/GenBank/DDBJ databases">
        <title>Chitinophaga sp. strain ysch24 (GDMCC 1.1355), whole genome shotgun sequence.</title>
        <authorList>
            <person name="Zhang X."/>
        </authorList>
    </citation>
    <scope>NUCLEOTIDE SEQUENCE [LARGE SCALE GENOMIC DNA]</scope>
    <source>
        <strain evidence="4">ysch24</strain>
    </source>
</reference>
<gene>
    <name evidence="3" type="ORF">GO493_16725</name>
</gene>
<comment type="caution">
    <text evidence="3">The sequence shown here is derived from an EMBL/GenBank/DDBJ whole genome shotgun (WGS) entry which is preliminary data.</text>
</comment>
<dbReference type="Gene3D" id="3.30.530.20">
    <property type="match status" value="1"/>
</dbReference>
<dbReference type="CDD" id="cd07814">
    <property type="entry name" value="SRPBCC_CalC_Aha1-like"/>
    <property type="match status" value="1"/>
</dbReference>
<proteinExistence type="inferred from homology"/>
<dbReference type="SUPFAM" id="SSF55961">
    <property type="entry name" value="Bet v1-like"/>
    <property type="match status" value="1"/>
</dbReference>
<organism evidence="3 4">
    <name type="scientific">Chitinophaga tropicalis</name>
    <dbReference type="NCBI Taxonomy" id="2683588"/>
    <lineage>
        <taxon>Bacteria</taxon>
        <taxon>Pseudomonadati</taxon>
        <taxon>Bacteroidota</taxon>
        <taxon>Chitinophagia</taxon>
        <taxon>Chitinophagales</taxon>
        <taxon>Chitinophagaceae</taxon>
        <taxon>Chitinophaga</taxon>
    </lineage>
</organism>
<dbReference type="AlphaFoldDB" id="A0A7K1U6D0"/>